<proteinExistence type="predicted"/>
<dbReference type="Proteomes" id="UP000069940">
    <property type="component" value="Unassembled WGS sequence"/>
</dbReference>
<name>A0ABM1XP34_AEDAL</name>
<dbReference type="RefSeq" id="XP_062705120.1">
    <property type="nucleotide sequence ID" value="XM_062849136.1"/>
</dbReference>
<reference evidence="3" key="2">
    <citation type="submission" date="2025-05" db="UniProtKB">
        <authorList>
            <consortium name="EnsemblMetazoa"/>
        </authorList>
    </citation>
    <scope>IDENTIFICATION</scope>
    <source>
        <strain evidence="3">Foshan</strain>
    </source>
</reference>
<feature type="compositionally biased region" description="Polar residues" evidence="1">
    <location>
        <begin position="69"/>
        <end position="82"/>
    </location>
</feature>
<dbReference type="InterPro" id="IPR058912">
    <property type="entry name" value="HTH_animal"/>
</dbReference>
<organism evidence="3 4">
    <name type="scientific">Aedes albopictus</name>
    <name type="common">Asian tiger mosquito</name>
    <name type="synonym">Stegomyia albopicta</name>
    <dbReference type="NCBI Taxonomy" id="7160"/>
    <lineage>
        <taxon>Eukaryota</taxon>
        <taxon>Metazoa</taxon>
        <taxon>Ecdysozoa</taxon>
        <taxon>Arthropoda</taxon>
        <taxon>Hexapoda</taxon>
        <taxon>Insecta</taxon>
        <taxon>Pterygota</taxon>
        <taxon>Neoptera</taxon>
        <taxon>Endopterygota</taxon>
        <taxon>Diptera</taxon>
        <taxon>Nematocera</taxon>
        <taxon>Culicoidea</taxon>
        <taxon>Culicidae</taxon>
        <taxon>Culicinae</taxon>
        <taxon>Aedini</taxon>
        <taxon>Aedes</taxon>
        <taxon>Stegomyia</taxon>
    </lineage>
</organism>
<dbReference type="Pfam" id="PF26215">
    <property type="entry name" value="HTH_animal"/>
    <property type="match status" value="1"/>
</dbReference>
<evidence type="ECO:0000259" key="2">
    <source>
        <dbReference type="Pfam" id="PF26215"/>
    </source>
</evidence>
<reference evidence="4" key="1">
    <citation type="journal article" date="2015" name="Proc. Natl. Acad. Sci. U.S.A.">
        <title>Genome sequence of the Asian Tiger mosquito, Aedes albopictus, reveals insights into its biology, genetics, and evolution.</title>
        <authorList>
            <person name="Chen X.G."/>
            <person name="Jiang X."/>
            <person name="Gu J."/>
            <person name="Xu M."/>
            <person name="Wu Y."/>
            <person name="Deng Y."/>
            <person name="Zhang C."/>
            <person name="Bonizzoni M."/>
            <person name="Dermauw W."/>
            <person name="Vontas J."/>
            <person name="Armbruster P."/>
            <person name="Huang X."/>
            <person name="Yang Y."/>
            <person name="Zhang H."/>
            <person name="He W."/>
            <person name="Peng H."/>
            <person name="Liu Y."/>
            <person name="Wu K."/>
            <person name="Chen J."/>
            <person name="Lirakis M."/>
            <person name="Topalis P."/>
            <person name="Van Leeuwen T."/>
            <person name="Hall A.B."/>
            <person name="Jiang X."/>
            <person name="Thorpe C."/>
            <person name="Mueller R.L."/>
            <person name="Sun C."/>
            <person name="Waterhouse R.M."/>
            <person name="Yan G."/>
            <person name="Tu Z.J."/>
            <person name="Fang X."/>
            <person name="James A.A."/>
        </authorList>
    </citation>
    <scope>NUCLEOTIDE SEQUENCE [LARGE SCALE GENOMIC DNA]</scope>
    <source>
        <strain evidence="4">Foshan</strain>
    </source>
</reference>
<protein>
    <recommendedName>
        <fullName evidence="2">Helix-turn-helix domain-containing protein</fullName>
    </recommendedName>
</protein>
<feature type="domain" description="Helix-turn-helix" evidence="2">
    <location>
        <begin position="2"/>
        <end position="48"/>
    </location>
</feature>
<evidence type="ECO:0000256" key="1">
    <source>
        <dbReference type="SAM" id="MobiDB-lite"/>
    </source>
</evidence>
<accession>A0ABM1XP34</accession>
<feature type="region of interest" description="Disordered" evidence="1">
    <location>
        <begin position="62"/>
        <end position="84"/>
    </location>
</feature>
<dbReference type="GeneID" id="134287380"/>
<evidence type="ECO:0000313" key="4">
    <source>
        <dbReference type="Proteomes" id="UP000069940"/>
    </source>
</evidence>
<keyword evidence="4" id="KW-1185">Reference proteome</keyword>
<sequence length="291" mass="33075">MSMKINVAENLILRVNRLTNNQTLQQQKQIIFKILRMNDYPAKLINRLTNKLTNSQPHQNEIATAENPPENSQAVNTNNNNDHGAPTENVLYRSLPYVPVLSSQISRILKNQIPNVKIASKAINTTAKIIGNNKDPVEPPLQSNVVYRIPCNDCPMVYIGMTRNYLRQRMYGHQTDINKYNTMIANGINDTQQQMDTVGGHTALIEHIIKHKHMFDTNRVEIIDKTHKTSNLPILEMCHISNTANTVNRRTDVEGLSIIYAGILHTYKTRLKTNSARNDNTNTNVTQQVDL</sequence>
<dbReference type="EnsemblMetazoa" id="AALFPA23_001482.R38645">
    <property type="protein sequence ID" value="AALFPA23_001482.P38645"/>
    <property type="gene ID" value="AALFPA23_001482"/>
</dbReference>
<evidence type="ECO:0000313" key="3">
    <source>
        <dbReference type="EnsemblMetazoa" id="AALFPA23_001482.P38645"/>
    </source>
</evidence>